<dbReference type="InterPro" id="IPR006626">
    <property type="entry name" value="PbH1"/>
</dbReference>
<reference evidence="5" key="2">
    <citation type="journal article" date="2021" name="PeerJ">
        <title>Extensive microbial diversity within the chicken gut microbiome revealed by metagenomics and culture.</title>
        <authorList>
            <person name="Gilroy R."/>
            <person name="Ravi A."/>
            <person name="Getino M."/>
            <person name="Pursley I."/>
            <person name="Horton D.L."/>
            <person name="Alikhan N.F."/>
            <person name="Baker D."/>
            <person name="Gharbi K."/>
            <person name="Hall N."/>
            <person name="Watson M."/>
            <person name="Adriaenssens E.M."/>
            <person name="Foster-Nyarko E."/>
            <person name="Jarju S."/>
            <person name="Secka A."/>
            <person name="Antonio M."/>
            <person name="Oren A."/>
            <person name="Chaudhuri R.R."/>
            <person name="La Ragione R."/>
            <person name="Hildebrand F."/>
            <person name="Pallen M.J."/>
        </authorList>
    </citation>
    <scope>NUCLEOTIDE SEQUENCE</scope>
    <source>
        <strain evidence="5">E3-2379</strain>
    </source>
</reference>
<evidence type="ECO:0000256" key="1">
    <source>
        <dbReference type="ARBA" id="ARBA00004906"/>
    </source>
</evidence>
<feature type="domain" description="Right handed beta helix" evidence="4">
    <location>
        <begin position="314"/>
        <end position="444"/>
    </location>
</feature>
<dbReference type="PANTHER" id="PTHR22990">
    <property type="entry name" value="F-BOX ONLY PROTEIN"/>
    <property type="match status" value="1"/>
</dbReference>
<dbReference type="InterPro" id="IPR012334">
    <property type="entry name" value="Pectin_lyas_fold"/>
</dbReference>
<dbReference type="EMBL" id="JADIML010000026">
    <property type="protein sequence ID" value="MBO8462468.1"/>
    <property type="molecule type" value="Genomic_DNA"/>
</dbReference>
<evidence type="ECO:0000259" key="4">
    <source>
        <dbReference type="Pfam" id="PF13229"/>
    </source>
</evidence>
<dbReference type="InterPro" id="IPR011050">
    <property type="entry name" value="Pectin_lyase_fold/virulence"/>
</dbReference>
<keyword evidence="2" id="KW-0677">Repeat</keyword>
<dbReference type="Proteomes" id="UP000823618">
    <property type="component" value="Unassembled WGS sequence"/>
</dbReference>
<gene>
    <name evidence="5" type="ORF">IAC13_00885</name>
</gene>
<dbReference type="NCBIfam" id="TIGR03804">
    <property type="entry name" value="para_beta_helix"/>
    <property type="match status" value="2"/>
</dbReference>
<dbReference type="Pfam" id="PF13229">
    <property type="entry name" value="Beta_helix"/>
    <property type="match status" value="1"/>
</dbReference>
<dbReference type="AlphaFoldDB" id="A0A9D9N6Z1"/>
<keyword evidence="3" id="KW-0833">Ubl conjugation pathway</keyword>
<comment type="caution">
    <text evidence="5">The sequence shown here is derived from an EMBL/GenBank/DDBJ whole genome shotgun (WGS) entry which is preliminary data.</text>
</comment>
<evidence type="ECO:0000313" key="6">
    <source>
        <dbReference type="Proteomes" id="UP000823618"/>
    </source>
</evidence>
<evidence type="ECO:0000256" key="2">
    <source>
        <dbReference type="ARBA" id="ARBA00022737"/>
    </source>
</evidence>
<organism evidence="5 6">
    <name type="scientific">Candidatus Scybalomonas excrementavium</name>
    <dbReference type="NCBI Taxonomy" id="2840943"/>
    <lineage>
        <taxon>Bacteria</taxon>
        <taxon>Bacillati</taxon>
        <taxon>Bacillota</taxon>
        <taxon>Clostridia</taxon>
        <taxon>Lachnospirales</taxon>
        <taxon>Lachnospiraceae</taxon>
        <taxon>Lachnospiraceae incertae sedis</taxon>
        <taxon>Candidatus Scybalomonas</taxon>
    </lineage>
</organism>
<dbReference type="InterPro" id="IPR051550">
    <property type="entry name" value="SCF-Subunits/Alg-Epimerases"/>
</dbReference>
<sequence>MLRKKKKKAIWNFFVLFLLLIGYAILAVGIQAQAKEEDVITLKEDSTITDIQRALNLNVANSSRHLTVKVPAGTYILDKALFIYSNTTLELDEKTTFILKSPKYKVMISSYNYQYDKGGYEQIKNVEIIGGNWDGNGTSGEMMRFIHGTNITVKNANIYNVGNGSHLITFAGVKNGLIENCTLSGYHGTTVKEAIHLDIVHNNQWVPGTVTYDDTADDTILIQNNTVFDYPRAVGSHSSVKGVYHKNIVIQNNTFRNLTNEAVNLYSYKKSSVIGNTIDQVGSGIRLYTKFTNGKQYEPLSGTKTEEIPSDYEIQVKNNKITNTKQYGIQLYGTKDQPMTGVTIIGNTIQNTKNTALMIYNYSTENVIQKNKIQTITNHGIGIYQGSNSNKVIGNIIKNTTKQGIYVGKSKSTLMKSNKIVNAKKHGIWVESGSRNTRVINNIISNPKEMGIGLKKASSSKVLNNKVMGASKFGLYIIESKNMEIKANRYENIAGKNEKIG</sequence>
<comment type="pathway">
    <text evidence="1">Protein modification; protein ubiquitination.</text>
</comment>
<accession>A0A9D9N6Z1</accession>
<dbReference type="PANTHER" id="PTHR22990:SF15">
    <property type="entry name" value="F-BOX ONLY PROTEIN 10"/>
    <property type="match status" value="1"/>
</dbReference>
<dbReference type="SUPFAM" id="SSF51126">
    <property type="entry name" value="Pectin lyase-like"/>
    <property type="match status" value="2"/>
</dbReference>
<dbReference type="Gene3D" id="2.160.20.10">
    <property type="entry name" value="Single-stranded right-handed beta-helix, Pectin lyase-like"/>
    <property type="match status" value="1"/>
</dbReference>
<reference evidence="5" key="1">
    <citation type="submission" date="2020-10" db="EMBL/GenBank/DDBJ databases">
        <authorList>
            <person name="Gilroy R."/>
        </authorList>
    </citation>
    <scope>NUCLEOTIDE SEQUENCE</scope>
    <source>
        <strain evidence="5">E3-2379</strain>
    </source>
</reference>
<name>A0A9D9N6Z1_9FIRM</name>
<dbReference type="InterPro" id="IPR022441">
    <property type="entry name" value="Para_beta_helix_rpt-2"/>
</dbReference>
<evidence type="ECO:0000313" key="5">
    <source>
        <dbReference type="EMBL" id="MBO8462468.1"/>
    </source>
</evidence>
<protein>
    <submittedName>
        <fullName evidence="5">Right-handed parallel beta-helix repeat-containing protein</fullName>
    </submittedName>
</protein>
<proteinExistence type="predicted"/>
<evidence type="ECO:0000256" key="3">
    <source>
        <dbReference type="ARBA" id="ARBA00022786"/>
    </source>
</evidence>
<dbReference type="SMART" id="SM00710">
    <property type="entry name" value="PbH1"/>
    <property type="match status" value="12"/>
</dbReference>
<dbReference type="InterPro" id="IPR039448">
    <property type="entry name" value="Beta_helix"/>
</dbReference>